<organism evidence="1 2">
    <name type="scientific">Rouxiella chamberiensis</name>
    <dbReference type="NCBI Taxonomy" id="1513468"/>
    <lineage>
        <taxon>Bacteria</taxon>
        <taxon>Pseudomonadati</taxon>
        <taxon>Pseudomonadota</taxon>
        <taxon>Gammaproteobacteria</taxon>
        <taxon>Enterobacterales</taxon>
        <taxon>Yersiniaceae</taxon>
        <taxon>Rouxiella</taxon>
    </lineage>
</organism>
<dbReference type="Gene3D" id="3.40.50.1820">
    <property type="entry name" value="alpha/beta hydrolase"/>
    <property type="match status" value="1"/>
</dbReference>
<keyword evidence="1" id="KW-0378">Hydrolase</keyword>
<dbReference type="RefSeq" id="WP_269128329.1">
    <property type="nucleotide sequence ID" value="NZ_CP114058.1"/>
</dbReference>
<dbReference type="Pfam" id="PF06821">
    <property type="entry name" value="Ser_hydrolase"/>
    <property type="match status" value="1"/>
</dbReference>
<name>A0ABY7HVJ5_9GAMM</name>
<gene>
    <name evidence="1" type="ORF">O1V66_04145</name>
</gene>
<dbReference type="EMBL" id="CP114058">
    <property type="protein sequence ID" value="WAT02982.1"/>
    <property type="molecule type" value="Genomic_DNA"/>
</dbReference>
<dbReference type="Proteomes" id="UP001164712">
    <property type="component" value="Chromosome"/>
</dbReference>
<reference evidence="1" key="1">
    <citation type="submission" date="2022-12" db="EMBL/GenBank/DDBJ databases">
        <title>Complete genome sequence of an Australian strain of Rouxiella badensis DAR84756 and resolution of the R. badensis DSM100043 and R. chamberiensis DSM28324 genomes.</title>
        <authorList>
            <person name="Paul S."/>
            <person name="Anderson P.J."/>
            <person name="Maynard G."/>
            <person name="Dyall-Smith M."/>
            <person name="Kudinha T."/>
        </authorList>
    </citation>
    <scope>NUCLEOTIDE SEQUENCE</scope>
    <source>
        <strain evidence="1">DSM 28324</strain>
    </source>
</reference>
<proteinExistence type="predicted"/>
<dbReference type="InterPro" id="IPR010662">
    <property type="entry name" value="RBBP9/YdeN"/>
</dbReference>
<accession>A0ABY7HVJ5</accession>
<protein>
    <submittedName>
        <fullName evidence="1">Alpha/beta fold hydrolase</fullName>
    </submittedName>
</protein>
<dbReference type="InterPro" id="IPR029058">
    <property type="entry name" value="AB_hydrolase_fold"/>
</dbReference>
<dbReference type="SUPFAM" id="SSF53474">
    <property type="entry name" value="alpha/beta-Hydrolases"/>
    <property type="match status" value="1"/>
</dbReference>
<dbReference type="GO" id="GO:0016787">
    <property type="term" value="F:hydrolase activity"/>
    <property type="evidence" value="ECO:0007669"/>
    <property type="project" value="UniProtKB-KW"/>
</dbReference>
<evidence type="ECO:0000313" key="1">
    <source>
        <dbReference type="EMBL" id="WAT02982.1"/>
    </source>
</evidence>
<evidence type="ECO:0000313" key="2">
    <source>
        <dbReference type="Proteomes" id="UP001164712"/>
    </source>
</evidence>
<sequence>MAVLHRKKYANVKRVVQDDWNTPHTEKWVARLNDVIDHTPGEIVLVGHSCGAVAVAQWASRHAQERVIAAVLVAPADVDAATALNDIRPQRPLPTGRLPLPTLLLCSDNDEHLSLARAEALAAEWGSDIMMLPGAGHFHTAAGFGEWRAGEKIIEDFTGLKFVPLGRNSAGE</sequence>
<keyword evidence="2" id="KW-1185">Reference proteome</keyword>